<dbReference type="AlphaFoldDB" id="A0A645G5P7"/>
<proteinExistence type="predicted"/>
<keyword evidence="1" id="KW-1133">Transmembrane helix</keyword>
<keyword evidence="1" id="KW-0812">Transmembrane</keyword>
<keyword evidence="1" id="KW-0472">Membrane</keyword>
<dbReference type="EMBL" id="VSSQ01067023">
    <property type="protein sequence ID" value="MPN19464.1"/>
    <property type="molecule type" value="Genomic_DNA"/>
</dbReference>
<organism evidence="2">
    <name type="scientific">bioreactor metagenome</name>
    <dbReference type="NCBI Taxonomy" id="1076179"/>
    <lineage>
        <taxon>unclassified sequences</taxon>
        <taxon>metagenomes</taxon>
        <taxon>ecological metagenomes</taxon>
    </lineage>
</organism>
<feature type="transmembrane region" description="Helical" evidence="1">
    <location>
        <begin position="145"/>
        <end position="166"/>
    </location>
</feature>
<accession>A0A645G5P7</accession>
<evidence type="ECO:0000313" key="2">
    <source>
        <dbReference type="EMBL" id="MPN19464.1"/>
    </source>
</evidence>
<reference evidence="2" key="1">
    <citation type="submission" date="2019-08" db="EMBL/GenBank/DDBJ databases">
        <authorList>
            <person name="Kucharzyk K."/>
            <person name="Murdoch R.W."/>
            <person name="Higgins S."/>
            <person name="Loffler F."/>
        </authorList>
    </citation>
    <scope>NUCLEOTIDE SEQUENCE</scope>
</reference>
<comment type="caution">
    <text evidence="2">The sequence shown here is derived from an EMBL/GenBank/DDBJ whole genome shotgun (WGS) entry which is preliminary data.</text>
</comment>
<protein>
    <submittedName>
        <fullName evidence="2">Uncharacterized protein</fullName>
    </submittedName>
</protein>
<name>A0A645G5P7_9ZZZZ</name>
<evidence type="ECO:0000256" key="1">
    <source>
        <dbReference type="SAM" id="Phobius"/>
    </source>
</evidence>
<gene>
    <name evidence="2" type="ORF">SDC9_166833</name>
</gene>
<sequence>MFSNVPAMIPQFGESFLDSLVQMAQENSDAMFRQTITKNVIDVGLEKVELEFQARFYEDMWTKINLQLNAEQPKNDGEAEFLTLAAERIEKIQQEIFDGLMNSIKDLNLLYDSLSRSSLNPDAVLYSVTSPALFSVEKPVSAKRLVMFAVLGMFLCEGVILLTVLVKGSGRGRERTA</sequence>